<comment type="caution">
    <text evidence="2">The sequence shown here is derived from an EMBL/GenBank/DDBJ whole genome shotgun (WGS) entry which is preliminary data.</text>
</comment>
<dbReference type="Pfam" id="PF16571">
    <property type="entry name" value="FBP_C"/>
    <property type="match status" value="1"/>
</dbReference>
<dbReference type="RefSeq" id="WP_301129506.1">
    <property type="nucleotide sequence ID" value="NZ_JAUHPV010000007.1"/>
</dbReference>
<dbReference type="InterPro" id="IPR032330">
    <property type="entry name" value="EF-G-binding_C"/>
</dbReference>
<name>A0ABT8G3R3_9MICO</name>
<reference evidence="2" key="1">
    <citation type="submission" date="2023-06" db="EMBL/GenBank/DDBJ databases">
        <title>SYSU T00b26.</title>
        <authorList>
            <person name="Gao L."/>
            <person name="Fang B.-Z."/>
            <person name="Li W.-J."/>
        </authorList>
    </citation>
    <scope>NUCLEOTIDE SEQUENCE</scope>
    <source>
        <strain evidence="2">SYSU T00b26</strain>
    </source>
</reference>
<keyword evidence="3" id="KW-1185">Reference proteome</keyword>
<evidence type="ECO:0000313" key="2">
    <source>
        <dbReference type="EMBL" id="MDN4473712.1"/>
    </source>
</evidence>
<protein>
    <submittedName>
        <fullName evidence="2">FBP domain-containing protein</fullName>
    </submittedName>
</protein>
<evidence type="ECO:0000313" key="3">
    <source>
        <dbReference type="Proteomes" id="UP001172738"/>
    </source>
</evidence>
<proteinExistence type="predicted"/>
<feature type="domain" description="Elongation factor G-binding protein C-terminal treble-clef zinc-finger" evidence="1">
    <location>
        <begin position="9"/>
        <end position="160"/>
    </location>
</feature>
<dbReference type="Proteomes" id="UP001172738">
    <property type="component" value="Unassembled WGS sequence"/>
</dbReference>
<dbReference type="EMBL" id="JAUHPV010000007">
    <property type="protein sequence ID" value="MDN4473712.1"/>
    <property type="molecule type" value="Genomic_DNA"/>
</dbReference>
<accession>A0ABT8G3R3</accession>
<organism evidence="2 3">
    <name type="scientific">Demequina zhanjiangensis</name>
    <dbReference type="NCBI Taxonomy" id="3051659"/>
    <lineage>
        <taxon>Bacteria</taxon>
        <taxon>Bacillati</taxon>
        <taxon>Actinomycetota</taxon>
        <taxon>Actinomycetes</taxon>
        <taxon>Micrococcales</taxon>
        <taxon>Demequinaceae</taxon>
        <taxon>Demequina</taxon>
    </lineage>
</organism>
<gene>
    <name evidence="2" type="ORF">QQX04_11970</name>
</gene>
<evidence type="ECO:0000259" key="1">
    <source>
        <dbReference type="Pfam" id="PF16571"/>
    </source>
</evidence>
<sequence>MLPLAPAAIRASFVNASRKERSDLTLPADFDALDWERLDFLGWRDPKLERRAYVIVPGLEGEFTGILFRHPGSTPRTRAQCSWCNDTTLPNDVVLYNAKRSGAAGKNGNTLSTLVCEDFQCSLNARRPPKAWYEDFDREAARLRQVEELQLRAAAFVAQV</sequence>